<gene>
    <name evidence="2" type="ORF">QE405_001829</name>
</gene>
<dbReference type="AlphaFoldDB" id="A0AAJ1TYC0"/>
<feature type="region of interest" description="Disordered" evidence="1">
    <location>
        <begin position="196"/>
        <end position="272"/>
    </location>
</feature>
<comment type="caution">
    <text evidence="2">The sequence shown here is derived from an EMBL/GenBank/DDBJ whole genome shotgun (WGS) entry which is preliminary data.</text>
</comment>
<dbReference type="Proteomes" id="UP001239215">
    <property type="component" value="Unassembled WGS sequence"/>
</dbReference>
<name>A0AAJ1TYC0_9ACTN</name>
<feature type="region of interest" description="Disordered" evidence="1">
    <location>
        <begin position="94"/>
        <end position="118"/>
    </location>
</feature>
<feature type="compositionally biased region" description="Low complexity" evidence="1">
    <location>
        <begin position="107"/>
        <end position="118"/>
    </location>
</feature>
<reference evidence="2" key="1">
    <citation type="submission" date="2023-07" db="EMBL/GenBank/DDBJ databases">
        <title>Functional and genomic diversity of the sorghum phyllosphere microbiome.</title>
        <authorList>
            <person name="Shade A."/>
        </authorList>
    </citation>
    <scope>NUCLEOTIDE SEQUENCE</scope>
    <source>
        <strain evidence="2">SORGH_AS_1067</strain>
    </source>
</reference>
<feature type="compositionally biased region" description="Basic residues" evidence="1">
    <location>
        <begin position="37"/>
        <end position="51"/>
    </location>
</feature>
<accession>A0AAJ1TYC0</accession>
<feature type="compositionally biased region" description="Gly residues" evidence="1">
    <location>
        <begin position="196"/>
        <end position="208"/>
    </location>
</feature>
<feature type="region of interest" description="Disordered" evidence="1">
    <location>
        <begin position="1"/>
        <end position="66"/>
    </location>
</feature>
<sequence>MIPRRRDRSPPRVEGGAADHHGDAGGGGRLDVAAHEHQRRGQRRAHQRRPRLVVGDRPLQRQRGDVGAEVGHCVTLLLEAGRQHEGRQGVPLALGAHDEQRGRAPRRTPGGAAPGPAGAAPQVLHDLLVDRRRGVLAGHAPLVGRPQGADAPLGVPDQVGQHAGQRRAVREHGVHDRARPRAVVVDDAVPVAVLDGGGEHGGAAGGAGLRPTRTAAARRSRRRPGRGSRVPGTTRRSWPGARRPRCWGRRRARRGRWRSRPHRTCRSVRGPR</sequence>
<organism evidence="2 3">
    <name type="scientific">Nocardioides zeae</name>
    <dbReference type="NCBI Taxonomy" id="1457234"/>
    <lineage>
        <taxon>Bacteria</taxon>
        <taxon>Bacillati</taxon>
        <taxon>Actinomycetota</taxon>
        <taxon>Actinomycetes</taxon>
        <taxon>Propionibacteriales</taxon>
        <taxon>Nocardioidaceae</taxon>
        <taxon>Nocardioides</taxon>
    </lineage>
</organism>
<feature type="compositionally biased region" description="Basic residues" evidence="1">
    <location>
        <begin position="216"/>
        <end position="226"/>
    </location>
</feature>
<dbReference type="EMBL" id="JAUTAN010000001">
    <property type="protein sequence ID" value="MDQ1104545.1"/>
    <property type="molecule type" value="Genomic_DNA"/>
</dbReference>
<evidence type="ECO:0000256" key="1">
    <source>
        <dbReference type="SAM" id="MobiDB-lite"/>
    </source>
</evidence>
<evidence type="ECO:0000313" key="2">
    <source>
        <dbReference type="EMBL" id="MDQ1104545.1"/>
    </source>
</evidence>
<feature type="compositionally biased region" description="Low complexity" evidence="1">
    <location>
        <begin position="227"/>
        <end position="241"/>
    </location>
</feature>
<evidence type="ECO:0000313" key="3">
    <source>
        <dbReference type="Proteomes" id="UP001239215"/>
    </source>
</evidence>
<proteinExistence type="predicted"/>
<feature type="compositionally biased region" description="Basic residues" evidence="1">
    <location>
        <begin position="242"/>
        <end position="272"/>
    </location>
</feature>
<protein>
    <submittedName>
        <fullName evidence="2">Uncharacterized protein</fullName>
    </submittedName>
</protein>